<dbReference type="Gene3D" id="3.30.70.580">
    <property type="entry name" value="Pseudouridine synthase I, catalytic domain, N-terminal subdomain"/>
    <property type="match status" value="1"/>
</dbReference>
<dbReference type="OrthoDB" id="271910at2759"/>
<evidence type="ECO:0000313" key="9">
    <source>
        <dbReference type="Proteomes" id="UP000625711"/>
    </source>
</evidence>
<comment type="caution">
    <text evidence="8">The sequence shown here is derived from an EMBL/GenBank/DDBJ whole genome shotgun (WGS) entry which is preliminary data.</text>
</comment>
<comment type="similarity">
    <text evidence="1 6">Belongs to the tRNA pseudouridine synthase TruA family.</text>
</comment>
<keyword evidence="2 6" id="KW-0819">tRNA processing</keyword>
<dbReference type="PANTHER" id="PTHR11142">
    <property type="entry name" value="PSEUDOURIDYLATE SYNTHASE"/>
    <property type="match status" value="1"/>
</dbReference>
<sequence>MGSTNAAGWARYLINFSYIGSPFRGSQRQVTRRIANLDDPSTVQGRLEMGLKRLRPVNNPIVFMASRTDAGVHALNTTCHVDLQSCNNMIFEPQNITLCLNRYFTKEELPIRVLSTKLVLNDFHCKKSAISRTYLYRVILLKYDEDITTTLLRFLPIEEFKRCHFYGAKTIDIDLMRESAKLFEGVHDFRTFKSKSNDEPKSTVKEIERIDIIEKRMTDIGISADFSWPRNALQNVDSNTYTFLDIYFKGKGFLYKQVRRCGAAILAAGTGIVDLKDIRCMLQVPSVNSWNPRIRTLPPHGLYLCNIEY</sequence>
<evidence type="ECO:0000256" key="6">
    <source>
        <dbReference type="RuleBase" id="RU003792"/>
    </source>
</evidence>
<evidence type="ECO:0000256" key="3">
    <source>
        <dbReference type="ARBA" id="ARBA00023235"/>
    </source>
</evidence>
<dbReference type="GO" id="GO:0003723">
    <property type="term" value="F:RNA binding"/>
    <property type="evidence" value="ECO:0007669"/>
    <property type="project" value="InterPro"/>
</dbReference>
<keyword evidence="9" id="KW-1185">Reference proteome</keyword>
<proteinExistence type="inferred from homology"/>
<dbReference type="InterPro" id="IPR020095">
    <property type="entry name" value="PsdUridine_synth_TruA_C"/>
</dbReference>
<name>A0A834I738_RHYFE</name>
<evidence type="ECO:0000259" key="7">
    <source>
        <dbReference type="Pfam" id="PF01416"/>
    </source>
</evidence>
<evidence type="ECO:0000256" key="1">
    <source>
        <dbReference type="ARBA" id="ARBA00009375"/>
    </source>
</evidence>
<dbReference type="Proteomes" id="UP000625711">
    <property type="component" value="Unassembled WGS sequence"/>
</dbReference>
<dbReference type="GO" id="GO:0160147">
    <property type="term" value="F:tRNA pseudouridine(38-40) synthase activity"/>
    <property type="evidence" value="ECO:0007669"/>
    <property type="project" value="UniProtKB-EC"/>
</dbReference>
<dbReference type="InterPro" id="IPR020094">
    <property type="entry name" value="TruA/RsuA/RluB/E/F_N"/>
</dbReference>
<dbReference type="InterPro" id="IPR001406">
    <property type="entry name" value="PsdUridine_synth_TruA"/>
</dbReference>
<comment type="catalytic activity">
    <reaction evidence="6">
        <text>uridine(38/39/40) in tRNA = pseudouridine(38/39/40) in tRNA</text>
        <dbReference type="Rhea" id="RHEA:22376"/>
        <dbReference type="Rhea" id="RHEA-COMP:10085"/>
        <dbReference type="Rhea" id="RHEA-COMP:10087"/>
        <dbReference type="ChEBI" id="CHEBI:65314"/>
        <dbReference type="ChEBI" id="CHEBI:65315"/>
        <dbReference type="EC" id="5.4.99.12"/>
    </reaction>
</comment>
<dbReference type="Gene3D" id="3.30.70.660">
    <property type="entry name" value="Pseudouridine synthase I, catalytic domain, C-terminal subdomain"/>
    <property type="match status" value="1"/>
</dbReference>
<dbReference type="SUPFAM" id="SSF55120">
    <property type="entry name" value="Pseudouridine synthase"/>
    <property type="match status" value="1"/>
</dbReference>
<organism evidence="8 9">
    <name type="scientific">Rhynchophorus ferrugineus</name>
    <name type="common">Red palm weevil</name>
    <name type="synonym">Curculio ferrugineus</name>
    <dbReference type="NCBI Taxonomy" id="354439"/>
    <lineage>
        <taxon>Eukaryota</taxon>
        <taxon>Metazoa</taxon>
        <taxon>Ecdysozoa</taxon>
        <taxon>Arthropoda</taxon>
        <taxon>Hexapoda</taxon>
        <taxon>Insecta</taxon>
        <taxon>Pterygota</taxon>
        <taxon>Neoptera</taxon>
        <taxon>Endopterygota</taxon>
        <taxon>Coleoptera</taxon>
        <taxon>Polyphaga</taxon>
        <taxon>Cucujiformia</taxon>
        <taxon>Curculionidae</taxon>
        <taxon>Dryophthorinae</taxon>
        <taxon>Rhynchophorus</taxon>
    </lineage>
</organism>
<reference evidence="8" key="1">
    <citation type="submission" date="2020-08" db="EMBL/GenBank/DDBJ databases">
        <title>Genome sequencing and assembly of the red palm weevil Rhynchophorus ferrugineus.</title>
        <authorList>
            <person name="Dias G.B."/>
            <person name="Bergman C.M."/>
            <person name="Manee M."/>
        </authorList>
    </citation>
    <scope>NUCLEOTIDE SEQUENCE</scope>
    <source>
        <strain evidence="8">AA-2017</strain>
        <tissue evidence="8">Whole larva</tissue>
    </source>
</reference>
<accession>A0A834I738</accession>
<evidence type="ECO:0000256" key="2">
    <source>
        <dbReference type="ARBA" id="ARBA00022694"/>
    </source>
</evidence>
<dbReference type="Pfam" id="PF01416">
    <property type="entry name" value="PseudoU_synth_1"/>
    <property type="match status" value="1"/>
</dbReference>
<dbReference type="GO" id="GO:0031119">
    <property type="term" value="P:tRNA pseudouridine synthesis"/>
    <property type="evidence" value="ECO:0007669"/>
    <property type="project" value="TreeGrafter"/>
</dbReference>
<dbReference type="InterPro" id="IPR020097">
    <property type="entry name" value="PsdUridine_synth_TruA_a/b_dom"/>
</dbReference>
<keyword evidence="3 6" id="KW-0413">Isomerase</keyword>
<gene>
    <name evidence="8" type="ORF">GWI33_013407</name>
</gene>
<feature type="binding site" evidence="5">
    <location>
        <position position="134"/>
    </location>
    <ligand>
        <name>substrate</name>
    </ligand>
</feature>
<feature type="domain" description="Pseudouridine synthase I TruA alpha/beta" evidence="7">
    <location>
        <begin position="180"/>
        <end position="309"/>
    </location>
</feature>
<dbReference type="EMBL" id="JAACXV010013238">
    <property type="protein sequence ID" value="KAF7273906.1"/>
    <property type="molecule type" value="Genomic_DNA"/>
</dbReference>
<feature type="active site" description="Nucleophile" evidence="4">
    <location>
        <position position="69"/>
    </location>
</feature>
<dbReference type="PIRSF" id="PIRSF001430">
    <property type="entry name" value="tRNA_psdUrid_synth"/>
    <property type="match status" value="1"/>
</dbReference>
<evidence type="ECO:0000256" key="4">
    <source>
        <dbReference type="PIRSR" id="PIRSR001430-1"/>
    </source>
</evidence>
<dbReference type="HAMAP" id="MF_00171">
    <property type="entry name" value="TruA"/>
    <property type="match status" value="1"/>
</dbReference>
<evidence type="ECO:0000256" key="5">
    <source>
        <dbReference type="PIRSR" id="PIRSR001430-2"/>
    </source>
</evidence>
<evidence type="ECO:0000313" key="8">
    <source>
        <dbReference type="EMBL" id="KAF7273906.1"/>
    </source>
</evidence>
<dbReference type="AlphaFoldDB" id="A0A834I738"/>
<dbReference type="InterPro" id="IPR020103">
    <property type="entry name" value="PsdUridine_synth_cat_dom_sf"/>
</dbReference>
<dbReference type="EC" id="5.4.99.12" evidence="6"/>
<protein>
    <recommendedName>
        <fullName evidence="6">tRNA pseudouridine synthase</fullName>
        <ecNumber evidence="6">5.4.99.12</ecNumber>
    </recommendedName>
</protein>
<dbReference type="PANTHER" id="PTHR11142:SF0">
    <property type="entry name" value="TRNA PSEUDOURIDINE SYNTHASE-LIKE 1"/>
    <property type="match status" value="1"/>
</dbReference>